<dbReference type="EC" id="2.7.13.3" evidence="2"/>
<evidence type="ECO:0000256" key="4">
    <source>
        <dbReference type="ARBA" id="ARBA00022679"/>
    </source>
</evidence>
<gene>
    <name evidence="13" type="primary">fixL_6</name>
    <name evidence="13" type="ORF">FF011L_29280</name>
</gene>
<evidence type="ECO:0000256" key="5">
    <source>
        <dbReference type="ARBA" id="ARBA00022741"/>
    </source>
</evidence>
<sequence length="359" mass="40073">MATNEENRLRSIVETAVDGIITINARGIIDSFNAAAEQIFGFAADEVIGKNVSVLMPAPYKAAHDDYLANYIATGEKKIIGVGREVVGRRKDHSKFPMRLAVGEFWLGDQRMFTGVVHDLTEQKQAEERAVRSERLAAMGQMLSALTHESRNALQLTQANLELLGMELENHPEALHYVSRIQCTQNRIKRLFEELRDFAAPMSLDLDKCNLGRIVAQVLNELSPLHSHKKICLSEQADLVDLHCTADPFRMHQVFRNLLENSIAACPDVVSIQANWSHTELDNRPALRLSLSDNGPGLTPEQRKKVFEPFFTTKTKGTGLGLAITKRIIESHRGQIRLGNNRSTGAEFVITLPRQITCA</sequence>
<comment type="catalytic activity">
    <reaction evidence="1">
        <text>ATP + protein L-histidine = ADP + protein N-phospho-L-histidine.</text>
        <dbReference type="EC" id="2.7.13.3"/>
    </reaction>
</comment>
<dbReference type="InterPro" id="IPR036097">
    <property type="entry name" value="HisK_dim/P_sf"/>
</dbReference>
<dbReference type="Pfam" id="PF00512">
    <property type="entry name" value="HisKA"/>
    <property type="match status" value="1"/>
</dbReference>
<dbReference type="InterPro" id="IPR013767">
    <property type="entry name" value="PAS_fold"/>
</dbReference>
<evidence type="ECO:0000256" key="1">
    <source>
        <dbReference type="ARBA" id="ARBA00000085"/>
    </source>
</evidence>
<dbReference type="PROSITE" id="PS50109">
    <property type="entry name" value="HIS_KIN"/>
    <property type="match status" value="1"/>
</dbReference>
<feature type="domain" description="PAS" evidence="12">
    <location>
        <begin position="5"/>
        <end position="75"/>
    </location>
</feature>
<evidence type="ECO:0000256" key="7">
    <source>
        <dbReference type="ARBA" id="ARBA00022840"/>
    </source>
</evidence>
<dbReference type="SMART" id="SM00387">
    <property type="entry name" value="HATPase_c"/>
    <property type="match status" value="1"/>
</dbReference>
<keyword evidence="5" id="KW-0547">Nucleotide-binding</keyword>
<feature type="domain" description="Histidine kinase" evidence="11">
    <location>
        <begin position="145"/>
        <end position="356"/>
    </location>
</feature>
<dbReference type="CDD" id="cd00130">
    <property type="entry name" value="PAS"/>
    <property type="match status" value="1"/>
</dbReference>
<dbReference type="PANTHER" id="PTHR43065">
    <property type="entry name" value="SENSOR HISTIDINE KINASE"/>
    <property type="match status" value="1"/>
</dbReference>
<dbReference type="InterPro" id="IPR036890">
    <property type="entry name" value="HATPase_C_sf"/>
</dbReference>
<keyword evidence="14" id="KW-1185">Reference proteome</keyword>
<keyword evidence="8" id="KW-0902">Two-component regulatory system</keyword>
<dbReference type="OrthoDB" id="236031at2"/>
<keyword evidence="3" id="KW-0597">Phosphoprotein</keyword>
<dbReference type="PANTHER" id="PTHR43065:SF10">
    <property type="entry name" value="PEROXIDE STRESS-ACTIVATED HISTIDINE KINASE MAK3"/>
    <property type="match status" value="1"/>
</dbReference>
<dbReference type="SUPFAM" id="SSF55874">
    <property type="entry name" value="ATPase domain of HSP90 chaperone/DNA topoisomerase II/histidine kinase"/>
    <property type="match status" value="1"/>
</dbReference>
<dbReference type="SUPFAM" id="SSF47384">
    <property type="entry name" value="Homodimeric domain of signal transducing histidine kinase"/>
    <property type="match status" value="1"/>
</dbReference>
<evidence type="ECO:0000256" key="9">
    <source>
        <dbReference type="ARBA" id="ARBA00059827"/>
    </source>
</evidence>
<reference evidence="13 14" key="1">
    <citation type="submission" date="2019-02" db="EMBL/GenBank/DDBJ databases">
        <title>Deep-cultivation of Planctomycetes and their phenomic and genomic characterization uncovers novel biology.</title>
        <authorList>
            <person name="Wiegand S."/>
            <person name="Jogler M."/>
            <person name="Boedeker C."/>
            <person name="Pinto D."/>
            <person name="Vollmers J."/>
            <person name="Rivas-Marin E."/>
            <person name="Kohn T."/>
            <person name="Peeters S.H."/>
            <person name="Heuer A."/>
            <person name="Rast P."/>
            <person name="Oberbeckmann S."/>
            <person name="Bunk B."/>
            <person name="Jeske O."/>
            <person name="Meyerdierks A."/>
            <person name="Storesund J.E."/>
            <person name="Kallscheuer N."/>
            <person name="Luecker S."/>
            <person name="Lage O.M."/>
            <person name="Pohl T."/>
            <person name="Merkel B.J."/>
            <person name="Hornburger P."/>
            <person name="Mueller R.-W."/>
            <person name="Bruemmer F."/>
            <person name="Labrenz M."/>
            <person name="Spormann A.M."/>
            <person name="Op den Camp H."/>
            <person name="Overmann J."/>
            <person name="Amann R."/>
            <person name="Jetten M.S.M."/>
            <person name="Mascher T."/>
            <person name="Medema M.H."/>
            <person name="Devos D.P."/>
            <person name="Kaster A.-K."/>
            <person name="Ovreas L."/>
            <person name="Rohde M."/>
            <person name="Galperin M.Y."/>
            <person name="Jogler C."/>
        </authorList>
    </citation>
    <scope>NUCLEOTIDE SEQUENCE [LARGE SCALE GENOMIC DNA]</scope>
    <source>
        <strain evidence="13 14">FF011L</strain>
    </source>
</reference>
<dbReference type="GO" id="GO:0005524">
    <property type="term" value="F:ATP binding"/>
    <property type="evidence" value="ECO:0007669"/>
    <property type="project" value="UniProtKB-KW"/>
</dbReference>
<dbReference type="SMART" id="SM00388">
    <property type="entry name" value="HisKA"/>
    <property type="match status" value="1"/>
</dbReference>
<dbReference type="EMBL" id="CP036262">
    <property type="protein sequence ID" value="QDS94150.1"/>
    <property type="molecule type" value="Genomic_DNA"/>
</dbReference>
<evidence type="ECO:0000313" key="13">
    <source>
        <dbReference type="EMBL" id="QDS94150.1"/>
    </source>
</evidence>
<dbReference type="Gene3D" id="1.10.287.130">
    <property type="match status" value="1"/>
</dbReference>
<dbReference type="SUPFAM" id="SSF55785">
    <property type="entry name" value="PYP-like sensor domain (PAS domain)"/>
    <property type="match status" value="1"/>
</dbReference>
<proteinExistence type="predicted"/>
<evidence type="ECO:0000313" key="14">
    <source>
        <dbReference type="Proteomes" id="UP000320672"/>
    </source>
</evidence>
<dbReference type="Pfam" id="PF00989">
    <property type="entry name" value="PAS"/>
    <property type="match status" value="1"/>
</dbReference>
<dbReference type="GO" id="GO:0000155">
    <property type="term" value="F:phosphorelay sensor kinase activity"/>
    <property type="evidence" value="ECO:0007669"/>
    <property type="project" value="InterPro"/>
</dbReference>
<dbReference type="Gene3D" id="3.30.565.10">
    <property type="entry name" value="Histidine kinase-like ATPase, C-terminal domain"/>
    <property type="match status" value="1"/>
</dbReference>
<evidence type="ECO:0000259" key="11">
    <source>
        <dbReference type="PROSITE" id="PS50109"/>
    </source>
</evidence>
<dbReference type="AlphaFoldDB" id="A0A517MGY7"/>
<evidence type="ECO:0000256" key="10">
    <source>
        <dbReference type="ARBA" id="ARBA00070616"/>
    </source>
</evidence>
<evidence type="ECO:0000256" key="8">
    <source>
        <dbReference type="ARBA" id="ARBA00023012"/>
    </source>
</evidence>
<dbReference type="InterPro" id="IPR005467">
    <property type="entry name" value="His_kinase_dom"/>
</dbReference>
<dbReference type="GO" id="GO:0006355">
    <property type="term" value="P:regulation of DNA-templated transcription"/>
    <property type="evidence" value="ECO:0007669"/>
    <property type="project" value="InterPro"/>
</dbReference>
<dbReference type="CDD" id="cd00082">
    <property type="entry name" value="HisKA"/>
    <property type="match status" value="1"/>
</dbReference>
<dbReference type="PROSITE" id="PS50112">
    <property type="entry name" value="PAS"/>
    <property type="match status" value="1"/>
</dbReference>
<dbReference type="InterPro" id="IPR000014">
    <property type="entry name" value="PAS"/>
</dbReference>
<evidence type="ECO:0000256" key="2">
    <source>
        <dbReference type="ARBA" id="ARBA00012438"/>
    </source>
</evidence>
<keyword evidence="4 13" id="KW-0808">Transferase</keyword>
<dbReference type="InterPro" id="IPR003661">
    <property type="entry name" value="HisK_dim/P_dom"/>
</dbReference>
<keyword evidence="7" id="KW-0067">ATP-binding</keyword>
<dbReference type="KEGG" id="rml:FF011L_29280"/>
<accession>A0A517MGY7</accession>
<evidence type="ECO:0000256" key="6">
    <source>
        <dbReference type="ARBA" id="ARBA00022777"/>
    </source>
</evidence>
<evidence type="ECO:0000256" key="3">
    <source>
        <dbReference type="ARBA" id="ARBA00022553"/>
    </source>
</evidence>
<organism evidence="13 14">
    <name type="scientific">Roseimaritima multifibrata</name>
    <dbReference type="NCBI Taxonomy" id="1930274"/>
    <lineage>
        <taxon>Bacteria</taxon>
        <taxon>Pseudomonadati</taxon>
        <taxon>Planctomycetota</taxon>
        <taxon>Planctomycetia</taxon>
        <taxon>Pirellulales</taxon>
        <taxon>Pirellulaceae</taxon>
        <taxon>Roseimaritima</taxon>
    </lineage>
</organism>
<evidence type="ECO:0000259" key="12">
    <source>
        <dbReference type="PROSITE" id="PS50112"/>
    </source>
</evidence>
<dbReference type="SMART" id="SM00091">
    <property type="entry name" value="PAS"/>
    <property type="match status" value="1"/>
</dbReference>
<dbReference type="RefSeq" id="WP_145352178.1">
    <property type="nucleotide sequence ID" value="NZ_CP036262.1"/>
</dbReference>
<dbReference type="PRINTS" id="PR00344">
    <property type="entry name" value="BCTRLSENSOR"/>
</dbReference>
<dbReference type="Proteomes" id="UP000320672">
    <property type="component" value="Chromosome"/>
</dbReference>
<name>A0A517MGY7_9BACT</name>
<dbReference type="InterPro" id="IPR004358">
    <property type="entry name" value="Sig_transdc_His_kin-like_C"/>
</dbReference>
<comment type="function">
    <text evidence="9">Putative oxygen sensor; modulates the activity of FixJ, a transcriptional activator of nitrogen fixation fixK gene. FixL probably acts as a kinase that phosphorylates FixJ.</text>
</comment>
<dbReference type="FunFam" id="3.30.450.20:FF:000060">
    <property type="entry name" value="Sensor protein FixL"/>
    <property type="match status" value="1"/>
</dbReference>
<dbReference type="Gene3D" id="3.30.450.20">
    <property type="entry name" value="PAS domain"/>
    <property type="match status" value="1"/>
</dbReference>
<dbReference type="Pfam" id="PF02518">
    <property type="entry name" value="HATPase_c"/>
    <property type="match status" value="1"/>
</dbReference>
<protein>
    <recommendedName>
        <fullName evidence="10">Sensor protein FixL</fullName>
        <ecNumber evidence="2">2.7.13.3</ecNumber>
    </recommendedName>
</protein>
<dbReference type="InterPro" id="IPR035965">
    <property type="entry name" value="PAS-like_dom_sf"/>
</dbReference>
<dbReference type="InterPro" id="IPR003594">
    <property type="entry name" value="HATPase_dom"/>
</dbReference>
<keyword evidence="6" id="KW-0418">Kinase</keyword>
<dbReference type="NCBIfam" id="TIGR00229">
    <property type="entry name" value="sensory_box"/>
    <property type="match status" value="1"/>
</dbReference>